<keyword evidence="5" id="KW-0808">Transferase</keyword>
<protein>
    <recommendedName>
        <fullName evidence="1">lipid-A-disaccharide synthase</fullName>
        <ecNumber evidence="1">2.4.1.182</ecNumber>
    </recommendedName>
</protein>
<reference evidence="9" key="3">
    <citation type="submission" date="2020-12" db="UniProtKB">
        <authorList>
            <consortium name="EnsemblPlants"/>
        </authorList>
    </citation>
    <scope>IDENTIFICATION</scope>
</reference>
<evidence type="ECO:0000313" key="8">
    <source>
        <dbReference type="EMBL" id="PNR46227.1"/>
    </source>
</evidence>
<name>A0A2K1JXG7_PHYPA</name>
<evidence type="ECO:0000313" key="9">
    <source>
        <dbReference type="EnsemblPlants" id="Pp3c10_3060V3.1"/>
    </source>
</evidence>
<keyword evidence="4" id="KW-0328">Glycosyltransferase</keyword>
<dbReference type="STRING" id="3218.A0A2K1JXG7"/>
<evidence type="ECO:0000256" key="6">
    <source>
        <dbReference type="ARBA" id="ARBA00023098"/>
    </source>
</evidence>
<evidence type="ECO:0000256" key="1">
    <source>
        <dbReference type="ARBA" id="ARBA00012687"/>
    </source>
</evidence>
<reference evidence="8 10" key="2">
    <citation type="journal article" date="2018" name="Plant J.">
        <title>The Physcomitrella patens chromosome-scale assembly reveals moss genome structure and evolution.</title>
        <authorList>
            <person name="Lang D."/>
            <person name="Ullrich K.K."/>
            <person name="Murat F."/>
            <person name="Fuchs J."/>
            <person name="Jenkins J."/>
            <person name="Haas F.B."/>
            <person name="Piednoel M."/>
            <person name="Gundlach H."/>
            <person name="Van Bel M."/>
            <person name="Meyberg R."/>
            <person name="Vives C."/>
            <person name="Morata J."/>
            <person name="Symeonidi A."/>
            <person name="Hiss M."/>
            <person name="Muchero W."/>
            <person name="Kamisugi Y."/>
            <person name="Saleh O."/>
            <person name="Blanc G."/>
            <person name="Decker E.L."/>
            <person name="van Gessel N."/>
            <person name="Grimwood J."/>
            <person name="Hayes R.D."/>
            <person name="Graham S.W."/>
            <person name="Gunter L.E."/>
            <person name="McDaniel S.F."/>
            <person name="Hoernstein S.N.W."/>
            <person name="Larsson A."/>
            <person name="Li F.W."/>
            <person name="Perroud P.F."/>
            <person name="Phillips J."/>
            <person name="Ranjan P."/>
            <person name="Rokshar D.S."/>
            <person name="Rothfels C.J."/>
            <person name="Schneider L."/>
            <person name="Shu S."/>
            <person name="Stevenson D.W."/>
            <person name="Thummler F."/>
            <person name="Tillich M."/>
            <person name="Villarreal Aguilar J.C."/>
            <person name="Widiez T."/>
            <person name="Wong G.K."/>
            <person name="Wymore A."/>
            <person name="Zhang Y."/>
            <person name="Zimmer A.D."/>
            <person name="Quatrano R.S."/>
            <person name="Mayer K.F.X."/>
            <person name="Goodstein D."/>
            <person name="Casacuberta J.M."/>
            <person name="Vandepoele K."/>
            <person name="Reski R."/>
            <person name="Cuming A.C."/>
            <person name="Tuskan G.A."/>
            <person name="Maumus F."/>
            <person name="Salse J."/>
            <person name="Schmutz J."/>
            <person name="Rensing S.A."/>
        </authorList>
    </citation>
    <scope>NUCLEOTIDE SEQUENCE [LARGE SCALE GENOMIC DNA]</scope>
    <source>
        <strain evidence="9 10">cv. Gransden 2004</strain>
    </source>
</reference>
<dbReference type="PANTHER" id="PTHR30372:SF4">
    <property type="entry name" value="LIPID-A-DISACCHARIDE SYNTHASE, MITOCHONDRIAL-RELATED"/>
    <property type="match status" value="1"/>
</dbReference>
<dbReference type="PANTHER" id="PTHR30372">
    <property type="entry name" value="LIPID-A-DISACCHARIDE SYNTHASE"/>
    <property type="match status" value="1"/>
</dbReference>
<evidence type="ECO:0000256" key="4">
    <source>
        <dbReference type="ARBA" id="ARBA00022676"/>
    </source>
</evidence>
<dbReference type="FunCoup" id="A0A2K1JXG7">
    <property type="interactions" value="37"/>
</dbReference>
<dbReference type="EMBL" id="ABEU02000010">
    <property type="protein sequence ID" value="PNR46227.1"/>
    <property type="molecule type" value="Genomic_DNA"/>
</dbReference>
<reference evidence="8 10" key="1">
    <citation type="journal article" date="2008" name="Science">
        <title>The Physcomitrella genome reveals evolutionary insights into the conquest of land by plants.</title>
        <authorList>
            <person name="Rensing S."/>
            <person name="Lang D."/>
            <person name="Zimmer A."/>
            <person name="Terry A."/>
            <person name="Salamov A."/>
            <person name="Shapiro H."/>
            <person name="Nishiyama T."/>
            <person name="Perroud P.-F."/>
            <person name="Lindquist E."/>
            <person name="Kamisugi Y."/>
            <person name="Tanahashi T."/>
            <person name="Sakakibara K."/>
            <person name="Fujita T."/>
            <person name="Oishi K."/>
            <person name="Shin-I T."/>
            <person name="Kuroki Y."/>
            <person name="Toyoda A."/>
            <person name="Suzuki Y."/>
            <person name="Hashimoto A."/>
            <person name="Yamaguchi K."/>
            <person name="Sugano A."/>
            <person name="Kohara Y."/>
            <person name="Fujiyama A."/>
            <person name="Anterola A."/>
            <person name="Aoki S."/>
            <person name="Ashton N."/>
            <person name="Barbazuk W.B."/>
            <person name="Barker E."/>
            <person name="Bennetzen J."/>
            <person name="Bezanilla M."/>
            <person name="Blankenship R."/>
            <person name="Cho S.H."/>
            <person name="Dutcher S."/>
            <person name="Estelle M."/>
            <person name="Fawcett J.A."/>
            <person name="Gundlach H."/>
            <person name="Hanada K."/>
            <person name="Heyl A."/>
            <person name="Hicks K.A."/>
            <person name="Hugh J."/>
            <person name="Lohr M."/>
            <person name="Mayer K."/>
            <person name="Melkozernov A."/>
            <person name="Murata T."/>
            <person name="Nelson D."/>
            <person name="Pils B."/>
            <person name="Prigge M."/>
            <person name="Reiss B."/>
            <person name="Renner T."/>
            <person name="Rombauts S."/>
            <person name="Rushton P."/>
            <person name="Sanderfoot A."/>
            <person name="Schween G."/>
            <person name="Shiu S.-H."/>
            <person name="Stueber K."/>
            <person name="Theodoulou F.L."/>
            <person name="Tu H."/>
            <person name="Van de Peer Y."/>
            <person name="Verrier P.J."/>
            <person name="Waters E."/>
            <person name="Wood A."/>
            <person name="Yang L."/>
            <person name="Cove D."/>
            <person name="Cuming A."/>
            <person name="Hasebe M."/>
            <person name="Lucas S."/>
            <person name="Mishler D.B."/>
            <person name="Reski R."/>
            <person name="Grigoriev I."/>
            <person name="Quatrano R.S."/>
            <person name="Boore J.L."/>
        </authorList>
    </citation>
    <scope>NUCLEOTIDE SEQUENCE [LARGE SCALE GENOMIC DNA]</scope>
    <source>
        <strain evidence="9 10">cv. Gransden 2004</strain>
    </source>
</reference>
<dbReference type="Proteomes" id="UP000006727">
    <property type="component" value="Chromosome 10"/>
</dbReference>
<keyword evidence="2" id="KW-0444">Lipid biosynthesis</keyword>
<comment type="catalytic activity">
    <reaction evidence="7">
        <text>a lipid X + a UDP-2-N,3-O-bis[(3R)-3-hydroxyacyl]-alpha-D-glucosamine = a lipid A disaccharide + UDP + H(+)</text>
        <dbReference type="Rhea" id="RHEA:67828"/>
        <dbReference type="ChEBI" id="CHEBI:15378"/>
        <dbReference type="ChEBI" id="CHEBI:58223"/>
        <dbReference type="ChEBI" id="CHEBI:137748"/>
        <dbReference type="ChEBI" id="CHEBI:176338"/>
        <dbReference type="ChEBI" id="CHEBI:176343"/>
        <dbReference type="EC" id="2.4.1.182"/>
    </reaction>
</comment>
<dbReference type="GO" id="GO:0008915">
    <property type="term" value="F:lipid-A-disaccharide synthase activity"/>
    <property type="evidence" value="ECO:0007669"/>
    <property type="project" value="UniProtKB-EC"/>
</dbReference>
<evidence type="ECO:0000256" key="3">
    <source>
        <dbReference type="ARBA" id="ARBA00022556"/>
    </source>
</evidence>
<dbReference type="EC" id="2.4.1.182" evidence="1"/>
<gene>
    <name evidence="8" type="ORF">PHYPA_013346</name>
</gene>
<dbReference type="Gramene" id="Pp3c10_3060V3.1">
    <property type="protein sequence ID" value="Pp3c10_3060V3.1"/>
    <property type="gene ID" value="Pp3c10_3060"/>
</dbReference>
<accession>A0A2K1JXG7</accession>
<sequence>MLRQGLLFVKRSLGVAAEWRILDAVGLKYPRFASPLSNVASDVGDSVEELRVFIVVGEPSGDVIGSRLMGSLRRLSPKPLRFAGVGGLSRCFHFDSRFGYASRANMEKEGLNSVFKMEYITVMGAAELFPHMFRIWRRLRQTVAEVVDFEPHVVVTVDAKGFSFRVLRSLTSNGYSMISGSDTSRLVLLASIVPVDIVRDMTCTSFFIPCSNNEKFLPHIPVLLHHEINEDQRVPSVVQPYTRKKTEQPPILVHYLAPSYWAWKMGDARLDSMKEFVDHLLCILPFEAPMYKAHGLGATFVGQPVLEDPYMNVPSAENSAPRNWEIQGFGTNFREKHGVQSGTKIISVLPGSRVQEVKRMLPLFRIAMHRLAEDYPHIKAVVPTAQSSVVTNMVQESVSRWEIPAIVVPAASDLEKYDAFAASDAGLCTSGTASMQLLLARVPSVVAYRANPITEWLIKSRTKLEYISLSNILLNSPVVPEALFGECTLSDSLLF</sequence>
<dbReference type="GO" id="GO:0005543">
    <property type="term" value="F:phospholipid binding"/>
    <property type="evidence" value="ECO:0000318"/>
    <property type="project" value="GO_Central"/>
</dbReference>
<keyword evidence="10" id="KW-1185">Reference proteome</keyword>
<evidence type="ECO:0000313" key="10">
    <source>
        <dbReference type="Proteomes" id="UP000006727"/>
    </source>
</evidence>
<dbReference type="EnsemblPlants" id="Pp3c10_3060V3.1">
    <property type="protein sequence ID" value="Pp3c10_3060V3.1"/>
    <property type="gene ID" value="Pp3c10_3060"/>
</dbReference>
<dbReference type="GO" id="GO:0009245">
    <property type="term" value="P:lipid A biosynthetic process"/>
    <property type="evidence" value="ECO:0000318"/>
    <property type="project" value="GO_Central"/>
</dbReference>
<dbReference type="AlphaFoldDB" id="A0A2K1JXG7"/>
<keyword evidence="3" id="KW-0441">Lipid A biosynthesis</keyword>
<dbReference type="GO" id="GO:0016020">
    <property type="term" value="C:membrane"/>
    <property type="evidence" value="ECO:0007669"/>
    <property type="project" value="GOC"/>
</dbReference>
<organism evidence="8">
    <name type="scientific">Physcomitrium patens</name>
    <name type="common">Spreading-leaved earth moss</name>
    <name type="synonym">Physcomitrella patens</name>
    <dbReference type="NCBI Taxonomy" id="3218"/>
    <lineage>
        <taxon>Eukaryota</taxon>
        <taxon>Viridiplantae</taxon>
        <taxon>Streptophyta</taxon>
        <taxon>Embryophyta</taxon>
        <taxon>Bryophyta</taxon>
        <taxon>Bryophytina</taxon>
        <taxon>Bryopsida</taxon>
        <taxon>Funariidae</taxon>
        <taxon>Funariales</taxon>
        <taxon>Funariaceae</taxon>
        <taxon>Physcomitrium</taxon>
    </lineage>
</organism>
<keyword evidence="6" id="KW-0443">Lipid metabolism</keyword>
<evidence type="ECO:0000256" key="7">
    <source>
        <dbReference type="ARBA" id="ARBA00048975"/>
    </source>
</evidence>
<evidence type="ECO:0000256" key="2">
    <source>
        <dbReference type="ARBA" id="ARBA00022516"/>
    </source>
</evidence>
<dbReference type="Pfam" id="PF02684">
    <property type="entry name" value="LpxB"/>
    <property type="match status" value="2"/>
</dbReference>
<dbReference type="InterPro" id="IPR003835">
    <property type="entry name" value="Glyco_trans_19"/>
</dbReference>
<evidence type="ECO:0000256" key="5">
    <source>
        <dbReference type="ARBA" id="ARBA00022679"/>
    </source>
</evidence>
<dbReference type="SUPFAM" id="SSF53756">
    <property type="entry name" value="UDP-Glycosyltransferase/glycogen phosphorylase"/>
    <property type="match status" value="1"/>
</dbReference>
<proteinExistence type="predicted"/>
<dbReference type="InParanoid" id="A0A2K1JXG7"/>